<evidence type="ECO:0000313" key="3">
    <source>
        <dbReference type="EMBL" id="MDM8156947.1"/>
    </source>
</evidence>
<accession>A0ABT7UBF5</accession>
<feature type="compositionally biased region" description="Basic and acidic residues" evidence="1">
    <location>
        <begin position="106"/>
        <end position="116"/>
    </location>
</feature>
<reference evidence="3 4" key="2">
    <citation type="submission" date="2023-06" db="EMBL/GenBank/DDBJ databases">
        <title>Identification and characterization of horizontal gene transfer across gut microbiota members of farm animals based on homology search.</title>
        <authorList>
            <person name="Schwarzerova J."/>
            <person name="Nykrynova M."/>
            <person name="Jureckova K."/>
            <person name="Cejkova D."/>
            <person name="Rychlik I."/>
        </authorList>
    </citation>
    <scope>NUCLEOTIDE SEQUENCE [LARGE SCALE GENOMIC DNA]</scope>
    <source>
        <strain evidence="3 4">ET39</strain>
    </source>
</reference>
<dbReference type="Proteomes" id="UP001529340">
    <property type="component" value="Unassembled WGS sequence"/>
</dbReference>
<evidence type="ECO:0000256" key="2">
    <source>
        <dbReference type="SAM" id="Phobius"/>
    </source>
</evidence>
<feature type="compositionally biased region" description="Basic and acidic residues" evidence="1">
    <location>
        <begin position="189"/>
        <end position="198"/>
    </location>
</feature>
<comment type="caution">
    <text evidence="3">The sequence shown here is derived from an EMBL/GenBank/DDBJ whole genome shotgun (WGS) entry which is preliminary data.</text>
</comment>
<feature type="region of interest" description="Disordered" evidence="1">
    <location>
        <begin position="104"/>
        <end position="124"/>
    </location>
</feature>
<proteinExistence type="predicted"/>
<feature type="transmembrane region" description="Helical" evidence="2">
    <location>
        <begin position="132"/>
        <end position="156"/>
    </location>
</feature>
<name>A0ABT7UBF5_9FIRM</name>
<dbReference type="CDD" id="cd00093">
    <property type="entry name" value="HTH_XRE"/>
    <property type="match status" value="1"/>
</dbReference>
<keyword evidence="2" id="KW-0812">Transmembrane</keyword>
<feature type="compositionally biased region" description="Polar residues" evidence="1">
    <location>
        <begin position="165"/>
        <end position="181"/>
    </location>
</feature>
<feature type="region of interest" description="Disordered" evidence="1">
    <location>
        <begin position="165"/>
        <end position="200"/>
    </location>
</feature>
<gene>
    <name evidence="3" type="ORF">QUV96_04760</name>
</gene>
<evidence type="ECO:0000313" key="4">
    <source>
        <dbReference type="Proteomes" id="UP001529340"/>
    </source>
</evidence>
<dbReference type="InterPro" id="IPR010982">
    <property type="entry name" value="Lambda_DNA-bd_dom_sf"/>
</dbReference>
<dbReference type="RefSeq" id="WP_289607411.1">
    <property type="nucleotide sequence ID" value="NZ_JAUDCG010000015.1"/>
</dbReference>
<evidence type="ECO:0000256" key="1">
    <source>
        <dbReference type="SAM" id="MobiDB-lite"/>
    </source>
</evidence>
<keyword evidence="4" id="KW-1185">Reference proteome</keyword>
<dbReference type="Pfam" id="PF13413">
    <property type="entry name" value="HTH_25"/>
    <property type="match status" value="1"/>
</dbReference>
<dbReference type="SUPFAM" id="SSF47413">
    <property type="entry name" value="lambda repressor-like DNA-binding domains"/>
    <property type="match status" value="1"/>
</dbReference>
<dbReference type="PANTHER" id="PTHR34475">
    <property type="match status" value="1"/>
</dbReference>
<dbReference type="PANTHER" id="PTHR34475:SF1">
    <property type="entry name" value="CYTOSKELETON PROTEIN RODZ"/>
    <property type="match status" value="1"/>
</dbReference>
<dbReference type="InterPro" id="IPR001387">
    <property type="entry name" value="Cro/C1-type_HTH"/>
</dbReference>
<sequence length="306" mass="34427">MAKFNEILKTKREELGLSIADISERTRLTERYIVALEKRDIPSFEEDLSYLRYFVRAYCDAVGVPYDMVREDVQEAIQAFAEEKEIALTQTHTDMEQHIQQAEALTKVDKNNDGGKRPAPKRKQRRYNRMDASFLSFVAIVLVVLIIIIFALIVFLRSGSDAPQDNTDIQSTPPIQDNQDVGNEEEPLPESKREEMTIEKSGTTTYTVNNVYAGDVLTFTLTPGGSSALDLRVDGESVDPPQQVYSASEPFTYELTVEKSCEVEISYSFMSYNTIEINGEQLEIDASIPNTTGGSATFTIQIEMVE</sequence>
<dbReference type="EMBL" id="JAUDCG010000015">
    <property type="protein sequence ID" value="MDM8156947.1"/>
    <property type="molecule type" value="Genomic_DNA"/>
</dbReference>
<reference evidence="4" key="1">
    <citation type="submission" date="2023-06" db="EMBL/GenBank/DDBJ databases">
        <title>Identification and characterization of horizontal gene transfer across gut microbiota members of farm animals based on homology search.</title>
        <authorList>
            <person name="Zeman M."/>
            <person name="Kubasova T."/>
            <person name="Jahodarova E."/>
            <person name="Nykrynova M."/>
            <person name="Rychlik I."/>
        </authorList>
    </citation>
    <scope>NUCLEOTIDE SEQUENCE [LARGE SCALE GENOMIC DNA]</scope>
    <source>
        <strain evidence="4">ET39</strain>
    </source>
</reference>
<keyword evidence="2" id="KW-0472">Membrane</keyword>
<protein>
    <submittedName>
        <fullName evidence="3">Helix-turn-helix domain-containing protein</fullName>
    </submittedName>
</protein>
<dbReference type="InterPro" id="IPR050400">
    <property type="entry name" value="Bact_Cytoskel_RodZ"/>
</dbReference>
<reference evidence="3 4" key="3">
    <citation type="submission" date="2023-06" db="EMBL/GenBank/DDBJ databases">
        <authorList>
            <person name="Zeman M."/>
            <person name="Kubasova T."/>
            <person name="Jahodarova E."/>
            <person name="Nykrynova M."/>
            <person name="Rychlik I."/>
        </authorList>
    </citation>
    <scope>NUCLEOTIDE SEQUENCE [LARGE SCALE GENOMIC DNA]</scope>
    <source>
        <strain evidence="3 4">ET39</strain>
    </source>
</reference>
<dbReference type="Gene3D" id="1.10.260.40">
    <property type="entry name" value="lambda repressor-like DNA-binding domains"/>
    <property type="match status" value="1"/>
</dbReference>
<keyword evidence="2" id="KW-1133">Transmembrane helix</keyword>
<organism evidence="3 4">
    <name type="scientific">Amedibacillus dolichus</name>
    <dbReference type="NCBI Taxonomy" id="31971"/>
    <lineage>
        <taxon>Bacteria</taxon>
        <taxon>Bacillati</taxon>
        <taxon>Bacillota</taxon>
        <taxon>Erysipelotrichia</taxon>
        <taxon>Erysipelotrichales</taxon>
        <taxon>Erysipelotrichaceae</taxon>
        <taxon>Amedibacillus</taxon>
    </lineage>
</organism>